<gene>
    <name evidence="1" type="ORF">OG375_26285</name>
</gene>
<dbReference type="Proteomes" id="UP001346877">
    <property type="component" value="Chromosome"/>
</dbReference>
<keyword evidence="2" id="KW-1185">Reference proteome</keyword>
<dbReference type="SUPFAM" id="SSF82607">
    <property type="entry name" value="YbaB-like"/>
    <property type="match status" value="1"/>
</dbReference>
<evidence type="ECO:0000313" key="2">
    <source>
        <dbReference type="Proteomes" id="UP001346877"/>
    </source>
</evidence>
<dbReference type="RefSeq" id="WP_328368313.1">
    <property type="nucleotide sequence ID" value="NZ_CP107941.1"/>
</dbReference>
<evidence type="ECO:0000313" key="1">
    <source>
        <dbReference type="EMBL" id="WUI81381.1"/>
    </source>
</evidence>
<dbReference type="Gene3D" id="3.30.1310.10">
    <property type="entry name" value="Nucleoid-associated protein YbaB-like domain"/>
    <property type="match status" value="1"/>
</dbReference>
<accession>A0ABZ1PBC9</accession>
<sequence>MTADADQFRRSMDDALNALRELRANRPAASDVEVSGEATAADGLIAVVAAPGGRIRSITVAPQVLRQGSGYLAEQLTIAVNAALDDLQARTVAEAPDTPSPAVLLDRLADVQQQSVHQMQSFLSALTSAQARTARPAG</sequence>
<protein>
    <submittedName>
        <fullName evidence="1">YbaB/EbfC family nucleoid-associated protein</fullName>
    </submittedName>
</protein>
<dbReference type="EMBL" id="CP107941">
    <property type="protein sequence ID" value="WUI81381.1"/>
    <property type="molecule type" value="Genomic_DNA"/>
</dbReference>
<proteinExistence type="predicted"/>
<reference evidence="1 2" key="1">
    <citation type="submission" date="2022-10" db="EMBL/GenBank/DDBJ databases">
        <title>The complete genomes of actinobacterial strains from the NBC collection.</title>
        <authorList>
            <person name="Joergensen T.S."/>
            <person name="Alvarez Arevalo M."/>
            <person name="Sterndorff E.B."/>
            <person name="Faurdal D."/>
            <person name="Vuksanovic O."/>
            <person name="Mourched A.-S."/>
            <person name="Charusanti P."/>
            <person name="Shaw S."/>
            <person name="Blin K."/>
            <person name="Weber T."/>
        </authorList>
    </citation>
    <scope>NUCLEOTIDE SEQUENCE [LARGE SCALE GENOMIC DNA]</scope>
    <source>
        <strain evidence="1 2">NBC_00396</strain>
    </source>
</reference>
<dbReference type="InterPro" id="IPR036894">
    <property type="entry name" value="YbaB-like_sf"/>
</dbReference>
<organism evidence="1 2">
    <name type="scientific">Micromonospora zamorensis</name>
    <dbReference type="NCBI Taxonomy" id="709883"/>
    <lineage>
        <taxon>Bacteria</taxon>
        <taxon>Bacillati</taxon>
        <taxon>Actinomycetota</taxon>
        <taxon>Actinomycetes</taxon>
        <taxon>Micromonosporales</taxon>
        <taxon>Micromonosporaceae</taxon>
        <taxon>Micromonospora</taxon>
    </lineage>
</organism>
<name>A0ABZ1PBC9_9ACTN</name>